<evidence type="ECO:0000313" key="21">
    <source>
        <dbReference type="EMBL" id="ABK26513.1"/>
    </source>
</evidence>
<dbReference type="PROSITE" id="PS00502">
    <property type="entry name" value="POLYGALACTURONASE"/>
    <property type="match status" value="1"/>
</dbReference>
<dbReference type="GO" id="GO:0004650">
    <property type="term" value="F:polygalacturonase activity"/>
    <property type="evidence" value="ECO:0007669"/>
    <property type="project" value="UniProtKB-EC"/>
</dbReference>
<evidence type="ECO:0000256" key="20">
    <source>
        <dbReference type="SAM" id="SignalP"/>
    </source>
</evidence>
<dbReference type="InterPro" id="IPR011050">
    <property type="entry name" value="Pectin_lyase_fold/virulence"/>
</dbReference>
<dbReference type="InterPro" id="IPR012334">
    <property type="entry name" value="Pectin_lyas_fold"/>
</dbReference>
<comment type="catalytic activity">
    <reaction evidence="14">
        <text>(1,4-alpha-D-galacturonosyl)n+m + H2O = (1,4-alpha-D-galacturonosyl)n + (1,4-alpha-D-galacturonosyl)m.</text>
        <dbReference type="EC" id="3.2.1.15"/>
    </reaction>
</comment>
<evidence type="ECO:0000256" key="1">
    <source>
        <dbReference type="ARBA" id="ARBA00004191"/>
    </source>
</evidence>
<evidence type="ECO:0000256" key="8">
    <source>
        <dbReference type="ARBA" id="ARBA00022801"/>
    </source>
</evidence>
<feature type="active site" evidence="17">
    <location>
        <position position="265"/>
    </location>
</feature>
<evidence type="ECO:0000256" key="14">
    <source>
        <dbReference type="ARBA" id="ARBA00034074"/>
    </source>
</evidence>
<comment type="subcellular location">
    <subcellularLocation>
        <location evidence="1">Secreted</location>
        <location evidence="1">Cell wall</location>
    </subcellularLocation>
</comment>
<keyword evidence="10" id="KW-0325">Glycoprotein</keyword>
<dbReference type="Gene3D" id="2.160.20.10">
    <property type="entry name" value="Single-stranded right-handed beta-helix, Pectin lyase-like"/>
    <property type="match status" value="1"/>
</dbReference>
<evidence type="ECO:0000256" key="4">
    <source>
        <dbReference type="ARBA" id="ARBA00022512"/>
    </source>
</evidence>
<evidence type="ECO:0000256" key="16">
    <source>
        <dbReference type="ARBA" id="ARBA00083621"/>
    </source>
</evidence>
<name>A9P0V2_PICSI</name>
<evidence type="ECO:0000256" key="2">
    <source>
        <dbReference type="ARBA" id="ARBA00008834"/>
    </source>
</evidence>
<dbReference type="CAZy" id="GH28">
    <property type="family name" value="Glycoside Hydrolase Family 28"/>
</dbReference>
<keyword evidence="6 20" id="KW-0732">Signal</keyword>
<evidence type="ECO:0000256" key="10">
    <source>
        <dbReference type="ARBA" id="ARBA00023180"/>
    </source>
</evidence>
<evidence type="ECO:0000256" key="3">
    <source>
        <dbReference type="ARBA" id="ARBA00012736"/>
    </source>
</evidence>
<keyword evidence="7" id="KW-0677">Repeat</keyword>
<evidence type="ECO:0000256" key="19">
    <source>
        <dbReference type="SAM" id="MobiDB-lite"/>
    </source>
</evidence>
<evidence type="ECO:0000256" key="7">
    <source>
        <dbReference type="ARBA" id="ARBA00022737"/>
    </source>
</evidence>
<dbReference type="InterPro" id="IPR006626">
    <property type="entry name" value="PbH1"/>
</dbReference>
<proteinExistence type="evidence at transcript level"/>
<dbReference type="FunFam" id="2.160.20.10:FF:000032">
    <property type="entry name" value="Pectin lyase-like superfamily protein"/>
    <property type="match status" value="1"/>
</dbReference>
<dbReference type="Pfam" id="PF00295">
    <property type="entry name" value="Glyco_hydro_28"/>
    <property type="match status" value="1"/>
</dbReference>
<reference evidence="22" key="1">
    <citation type="submission" date="2007-06" db="EMBL/GenBank/DDBJ databases">
        <title>Full length cDNA sequences from Sitka Spruce (Picea sitchensis).</title>
        <authorList>
            <person name="Ralph S.G."/>
            <person name="Chun H.E."/>
            <person name="Liao N."/>
            <person name="Ali J."/>
            <person name="Reid K."/>
            <person name="Kolosova N."/>
            <person name="Cooper N."/>
            <person name="Cullis C."/>
            <person name="Jancsik S."/>
            <person name="Moore R."/>
            <person name="Mayo M."/>
            <person name="Wagner S."/>
            <person name="Holt R.A."/>
            <person name="Jones S.J.M."/>
            <person name="Marra M.A."/>
            <person name="Ritland C.E."/>
            <person name="Ritland K."/>
            <person name="Bohlmann J."/>
        </authorList>
    </citation>
    <scope>NUCLEOTIDE SEQUENCE</scope>
    <source>
        <tissue evidence="22">Green portion of the leader tissue</tissue>
    </source>
</reference>
<evidence type="ECO:0000256" key="12">
    <source>
        <dbReference type="ARBA" id="ARBA00023316"/>
    </source>
</evidence>
<evidence type="ECO:0000313" key="22">
    <source>
        <dbReference type="EMBL" id="ABR16831.1"/>
    </source>
</evidence>
<dbReference type="AlphaFoldDB" id="A9P0V2"/>
<dbReference type="EMBL" id="EF676969">
    <property type="protein sequence ID" value="ABR16831.1"/>
    <property type="molecule type" value="mRNA"/>
</dbReference>
<dbReference type="PANTHER" id="PTHR31375">
    <property type="match status" value="1"/>
</dbReference>
<comment type="similarity">
    <text evidence="2 18">Belongs to the glycosyl hydrolase 28 family.</text>
</comment>
<evidence type="ECO:0000256" key="18">
    <source>
        <dbReference type="RuleBase" id="RU361169"/>
    </source>
</evidence>
<dbReference type="GO" id="GO:0005975">
    <property type="term" value="P:carbohydrate metabolic process"/>
    <property type="evidence" value="ECO:0007669"/>
    <property type="project" value="InterPro"/>
</dbReference>
<dbReference type="OMA" id="SMRICIV"/>
<feature type="region of interest" description="Disordered" evidence="19">
    <location>
        <begin position="408"/>
        <end position="429"/>
    </location>
</feature>
<keyword evidence="13" id="KW-0292">Fruit ripening</keyword>
<evidence type="ECO:0000256" key="11">
    <source>
        <dbReference type="ARBA" id="ARBA00023295"/>
    </source>
</evidence>
<evidence type="ECO:0000256" key="15">
    <source>
        <dbReference type="ARBA" id="ARBA00070098"/>
    </source>
</evidence>
<organism evidence="21">
    <name type="scientific">Picea sitchensis</name>
    <name type="common">Sitka spruce</name>
    <name type="synonym">Pinus sitchensis</name>
    <dbReference type="NCBI Taxonomy" id="3332"/>
    <lineage>
        <taxon>Eukaryota</taxon>
        <taxon>Viridiplantae</taxon>
        <taxon>Streptophyta</taxon>
        <taxon>Embryophyta</taxon>
        <taxon>Tracheophyta</taxon>
        <taxon>Spermatophyta</taxon>
        <taxon>Pinopsida</taxon>
        <taxon>Pinidae</taxon>
        <taxon>Conifers I</taxon>
        <taxon>Pinales</taxon>
        <taxon>Pinaceae</taxon>
        <taxon>Picea</taxon>
    </lineage>
</organism>
<sequence length="429" mass="45182">MVSRMSENLSLSMRICIVSLLLCTGFSTEGPLIKSLDLDASAAVFSVDSYGAKGNGVSDDSQAFLAAWNAACTSSSDSIFLVPHGKTYLVKPINFNGPCKTVHLTAQISGKIVAPADPCKWNPKERSVWLQFSNVQGLTIHGGGIIDGSGEKWWAGSCSRDTSHRCLNVPTAFVLYSSSNVHLRDLTFQNSPKIHVQIALSTHVQVENLQIVAPGDSPNTDGIHLSISEHVMIQNCTIATGDDCISIVAESSNIQISELICGPGHGISIGSLGKYNTKDTVSDVVVNGASLSGTQNGLRIKTWQGGSGYAQGIIFQHVKMINVSNPIIINQNYCAPSSSCQNQPTTICNNQSSAVQVNNVTYTDITGTSATQDAIKLACSATAPCTNIVLEDISLQLSNGDTASSLSANVQGSSNGQVAPPVNFSSPSM</sequence>
<dbReference type="EMBL" id="EF087261">
    <property type="protein sequence ID" value="ABK26513.1"/>
    <property type="molecule type" value="mRNA"/>
</dbReference>
<evidence type="ECO:0000256" key="13">
    <source>
        <dbReference type="ARBA" id="ARBA00033478"/>
    </source>
</evidence>
<reference evidence="21" key="2">
    <citation type="journal article" date="2008" name="BMC Genomics">
        <title>A conifer genomics resource of 200,000 spruce (Picea spp.) ESTs and 6,464 high-quality, sequence-finished full-length cDNAs for Sitka spruce (Picea sitchensis).</title>
        <authorList>
            <person name="Ralph S.G."/>
            <person name="Chun H.J."/>
            <person name="Kolosova N."/>
            <person name="Cooper D."/>
            <person name="Oddy C."/>
            <person name="Ritland C.E."/>
            <person name="Kirkpatrick R."/>
            <person name="Moore R."/>
            <person name="Barber S."/>
            <person name="Holt R.A."/>
            <person name="Jones S.J."/>
            <person name="Marra M.A."/>
            <person name="Douglas C.J."/>
            <person name="Ritland K."/>
            <person name="Bohlmann J."/>
        </authorList>
    </citation>
    <scope>NUCLEOTIDE SEQUENCE</scope>
    <source>
        <tissue evidence="21">Green portion of the leader tissue</tissue>
    </source>
</reference>
<keyword evidence="5" id="KW-0964">Secreted</keyword>
<feature type="chain" id="PRO_5010821384" description="Polygalacturonase" evidence="20">
    <location>
        <begin position="28"/>
        <end position="429"/>
    </location>
</feature>
<keyword evidence="11 18" id="KW-0326">Glycosidase</keyword>
<dbReference type="GO" id="GO:0071555">
    <property type="term" value="P:cell wall organization"/>
    <property type="evidence" value="ECO:0007669"/>
    <property type="project" value="UniProtKB-KW"/>
</dbReference>
<keyword evidence="12" id="KW-0961">Cell wall biogenesis/degradation</keyword>
<dbReference type="SUPFAM" id="SSF51126">
    <property type="entry name" value="Pectin lyase-like"/>
    <property type="match status" value="1"/>
</dbReference>
<dbReference type="GO" id="GO:0009835">
    <property type="term" value="P:fruit ripening"/>
    <property type="evidence" value="ECO:0007669"/>
    <property type="project" value="UniProtKB-KW"/>
</dbReference>
<protein>
    <recommendedName>
        <fullName evidence="15">Polygalacturonase</fullName>
        <ecNumber evidence="3">3.2.1.15</ecNumber>
    </recommendedName>
    <alternativeName>
        <fullName evidence="16">Pectinase</fullName>
    </alternativeName>
</protein>
<feature type="signal peptide" evidence="20">
    <location>
        <begin position="1"/>
        <end position="27"/>
    </location>
</feature>
<accession>A9P0V2</accession>
<dbReference type="EC" id="3.2.1.15" evidence="3"/>
<evidence type="ECO:0000256" key="9">
    <source>
        <dbReference type="ARBA" id="ARBA00023145"/>
    </source>
</evidence>
<keyword evidence="4" id="KW-0134">Cell wall</keyword>
<dbReference type="InterPro" id="IPR000743">
    <property type="entry name" value="Glyco_hydro_28"/>
</dbReference>
<evidence type="ECO:0000256" key="6">
    <source>
        <dbReference type="ARBA" id="ARBA00022729"/>
    </source>
</evidence>
<keyword evidence="9" id="KW-0865">Zymogen</keyword>
<dbReference type="SMART" id="SM00710">
    <property type="entry name" value="PbH1"/>
    <property type="match status" value="6"/>
</dbReference>
<keyword evidence="8 18" id="KW-0378">Hydrolase</keyword>
<evidence type="ECO:0000256" key="5">
    <source>
        <dbReference type="ARBA" id="ARBA00022525"/>
    </source>
</evidence>
<evidence type="ECO:0000256" key="17">
    <source>
        <dbReference type="PROSITE-ProRule" id="PRU10052"/>
    </source>
</evidence>